<dbReference type="InParanoid" id="K3X5I7"/>
<name>K3X5I7_GLOUD</name>
<evidence type="ECO:0000256" key="1">
    <source>
        <dbReference type="SAM" id="MobiDB-lite"/>
    </source>
</evidence>
<sequence length="58" mass="6432">MAKMQHKAVSVDWGALRSSENEASPTGVPIISLYGRIDPLEKAQHFRGCICWPSAPFF</sequence>
<dbReference type="EnsemblProtists" id="PYU1_T012486">
    <property type="protein sequence ID" value="PYU1_T012486"/>
    <property type="gene ID" value="PYU1_G012460"/>
</dbReference>
<feature type="region of interest" description="Disordered" evidence="1">
    <location>
        <begin position="1"/>
        <end position="24"/>
    </location>
</feature>
<organism evidence="2 3">
    <name type="scientific">Globisporangium ultimum (strain ATCC 200006 / CBS 805.95 / DAOM BR144)</name>
    <name type="common">Pythium ultimum</name>
    <dbReference type="NCBI Taxonomy" id="431595"/>
    <lineage>
        <taxon>Eukaryota</taxon>
        <taxon>Sar</taxon>
        <taxon>Stramenopiles</taxon>
        <taxon>Oomycota</taxon>
        <taxon>Peronosporomycetes</taxon>
        <taxon>Pythiales</taxon>
        <taxon>Pythiaceae</taxon>
        <taxon>Globisporangium</taxon>
    </lineage>
</organism>
<evidence type="ECO:0000313" key="3">
    <source>
        <dbReference type="Proteomes" id="UP000019132"/>
    </source>
</evidence>
<dbReference type="Proteomes" id="UP000019132">
    <property type="component" value="Unassembled WGS sequence"/>
</dbReference>
<proteinExistence type="predicted"/>
<protein>
    <submittedName>
        <fullName evidence="2">Uncharacterized protein</fullName>
    </submittedName>
</protein>
<reference evidence="3" key="1">
    <citation type="journal article" date="2010" name="Genome Biol.">
        <title>Genome sequence of the necrotrophic plant pathogen Pythium ultimum reveals original pathogenicity mechanisms and effector repertoire.</title>
        <authorList>
            <person name="Levesque C.A."/>
            <person name="Brouwer H."/>
            <person name="Cano L."/>
            <person name="Hamilton J.P."/>
            <person name="Holt C."/>
            <person name="Huitema E."/>
            <person name="Raffaele S."/>
            <person name="Robideau G.P."/>
            <person name="Thines M."/>
            <person name="Win J."/>
            <person name="Zerillo M.M."/>
            <person name="Beakes G.W."/>
            <person name="Boore J.L."/>
            <person name="Busam D."/>
            <person name="Dumas B."/>
            <person name="Ferriera S."/>
            <person name="Fuerstenberg S.I."/>
            <person name="Gachon C.M."/>
            <person name="Gaulin E."/>
            <person name="Govers F."/>
            <person name="Grenville-Briggs L."/>
            <person name="Horner N."/>
            <person name="Hostetler J."/>
            <person name="Jiang R.H."/>
            <person name="Johnson J."/>
            <person name="Krajaejun T."/>
            <person name="Lin H."/>
            <person name="Meijer H.J."/>
            <person name="Moore B."/>
            <person name="Morris P."/>
            <person name="Phuntmart V."/>
            <person name="Puiu D."/>
            <person name="Shetty J."/>
            <person name="Stajich J.E."/>
            <person name="Tripathy S."/>
            <person name="Wawra S."/>
            <person name="van West P."/>
            <person name="Whitty B.R."/>
            <person name="Coutinho P.M."/>
            <person name="Henrissat B."/>
            <person name="Martin F."/>
            <person name="Thomas P.D."/>
            <person name="Tyler B.M."/>
            <person name="De Vries R.P."/>
            <person name="Kamoun S."/>
            <person name="Yandell M."/>
            <person name="Tisserat N."/>
            <person name="Buell C.R."/>
        </authorList>
    </citation>
    <scope>NUCLEOTIDE SEQUENCE</scope>
    <source>
        <strain evidence="3">DAOM:BR144</strain>
    </source>
</reference>
<keyword evidence="3" id="KW-1185">Reference proteome</keyword>
<reference evidence="2" key="3">
    <citation type="submission" date="2015-02" db="UniProtKB">
        <authorList>
            <consortium name="EnsemblProtists"/>
        </authorList>
    </citation>
    <scope>IDENTIFICATION</scope>
    <source>
        <strain evidence="2">DAOM BR144</strain>
    </source>
</reference>
<evidence type="ECO:0000313" key="2">
    <source>
        <dbReference type="EnsemblProtists" id="PYU1_T012486"/>
    </source>
</evidence>
<dbReference type="AlphaFoldDB" id="K3X5I7"/>
<dbReference type="VEuPathDB" id="FungiDB:PYU1_G012460"/>
<reference evidence="3" key="2">
    <citation type="submission" date="2010-04" db="EMBL/GenBank/DDBJ databases">
        <authorList>
            <person name="Buell R."/>
            <person name="Hamilton J."/>
            <person name="Hostetler J."/>
        </authorList>
    </citation>
    <scope>NUCLEOTIDE SEQUENCE [LARGE SCALE GENOMIC DNA]</scope>
    <source>
        <strain evidence="3">DAOM:BR144</strain>
    </source>
</reference>
<accession>K3X5I7</accession>
<dbReference type="HOGENOM" id="CLU_2985447_0_0_1"/>
<dbReference type="EMBL" id="GL376610">
    <property type="status" value="NOT_ANNOTATED_CDS"/>
    <property type="molecule type" value="Genomic_DNA"/>
</dbReference>